<accession>A0A1R3XHI2</accession>
<dbReference type="GO" id="GO:0009307">
    <property type="term" value="P:DNA restriction-modification system"/>
    <property type="evidence" value="ECO:0007669"/>
    <property type="project" value="InterPro"/>
</dbReference>
<sequence length="285" mass="32188">MSETFKYKYDDLFNPTLKALKSLGGSASINEIEEQVIGILKLTEEEINDIHRESTTKLTYRLAWARNYLKRFGLLENSKRGVWALTSKGKETPSVDKSHVKKFVTKLDKEERQNKQGPASIDLENTSEELIEFSWQEELIDAVKSISPDKFERLCQRLLRELGFLNVEVTQRSNDGGIDGQGLIRLGGVLSFHVVFQAKRYQGSVGSSVVRDFRGAMIGRADKGLILTTGTFTREAKKEANRDGAPPIDLIDGNEFAEKLKELGLGVEIELVEKVNIKKEWFANF</sequence>
<dbReference type="InterPro" id="IPR011856">
    <property type="entry name" value="tRNA_endonuc-like_dom_sf"/>
</dbReference>
<name>A0A1R3XHI2_9BACT</name>
<dbReference type="InterPro" id="IPR025745">
    <property type="entry name" value="Mrr-like_N_dom"/>
</dbReference>
<evidence type="ECO:0000313" key="3">
    <source>
        <dbReference type="EMBL" id="SIT90852.1"/>
    </source>
</evidence>
<dbReference type="GO" id="GO:0003677">
    <property type="term" value="F:DNA binding"/>
    <property type="evidence" value="ECO:0007669"/>
    <property type="project" value="InterPro"/>
</dbReference>
<dbReference type="Gene3D" id="3.40.1350.10">
    <property type="match status" value="1"/>
</dbReference>
<dbReference type="EMBL" id="FTPP01000002">
    <property type="protein sequence ID" value="SIT90852.1"/>
    <property type="molecule type" value="Genomic_DNA"/>
</dbReference>
<feature type="domain" description="Restriction endonuclease type IV Mrr" evidence="1">
    <location>
        <begin position="144"/>
        <end position="258"/>
    </location>
</feature>
<dbReference type="Proteomes" id="UP000187181">
    <property type="component" value="Unassembled WGS sequence"/>
</dbReference>
<protein>
    <submittedName>
        <fullName evidence="3">Restriction system protein</fullName>
    </submittedName>
</protein>
<dbReference type="InterPro" id="IPR011335">
    <property type="entry name" value="Restrct_endonuc-II-like"/>
</dbReference>
<evidence type="ECO:0000259" key="2">
    <source>
        <dbReference type="Pfam" id="PF14338"/>
    </source>
</evidence>
<dbReference type="InterPro" id="IPR007560">
    <property type="entry name" value="Restrct_endonuc_IV_Mrr"/>
</dbReference>
<dbReference type="OrthoDB" id="9803736at2"/>
<proteinExistence type="predicted"/>
<dbReference type="SUPFAM" id="SSF52980">
    <property type="entry name" value="Restriction endonuclease-like"/>
    <property type="match status" value="1"/>
</dbReference>
<organism evidence="3 4">
    <name type="scientific">Pontibacter indicus</name>
    <dbReference type="NCBI Taxonomy" id="1317125"/>
    <lineage>
        <taxon>Bacteria</taxon>
        <taxon>Pseudomonadati</taxon>
        <taxon>Bacteroidota</taxon>
        <taxon>Cytophagia</taxon>
        <taxon>Cytophagales</taxon>
        <taxon>Hymenobacteraceae</taxon>
        <taxon>Pontibacter</taxon>
    </lineage>
</organism>
<dbReference type="Pfam" id="PF14338">
    <property type="entry name" value="Mrr_N"/>
    <property type="match status" value="1"/>
</dbReference>
<dbReference type="STRING" id="1317125.SAMN05444128_2394"/>
<evidence type="ECO:0000313" key="4">
    <source>
        <dbReference type="Proteomes" id="UP000187181"/>
    </source>
</evidence>
<dbReference type="PANTHER" id="PTHR30015">
    <property type="entry name" value="MRR RESTRICTION SYSTEM PROTEIN"/>
    <property type="match status" value="1"/>
</dbReference>
<dbReference type="PANTHER" id="PTHR30015:SF7">
    <property type="entry name" value="TYPE IV METHYL-DIRECTED RESTRICTION ENZYME ECOKMRR"/>
    <property type="match status" value="1"/>
</dbReference>
<dbReference type="Pfam" id="PF04471">
    <property type="entry name" value="Mrr_cat"/>
    <property type="match status" value="1"/>
</dbReference>
<dbReference type="AlphaFoldDB" id="A0A1R3XHI2"/>
<dbReference type="GO" id="GO:0015666">
    <property type="term" value="F:restriction endodeoxyribonuclease activity"/>
    <property type="evidence" value="ECO:0007669"/>
    <property type="project" value="TreeGrafter"/>
</dbReference>
<reference evidence="4" key="1">
    <citation type="submission" date="2017-01" db="EMBL/GenBank/DDBJ databases">
        <authorList>
            <person name="Varghese N."/>
            <person name="Submissions S."/>
        </authorList>
    </citation>
    <scope>NUCLEOTIDE SEQUENCE [LARGE SCALE GENOMIC DNA]</scope>
    <source>
        <strain evidence="4">LP100</strain>
    </source>
</reference>
<feature type="domain" description="Restriction system protein Mrr-like N-terminal" evidence="2">
    <location>
        <begin position="9"/>
        <end position="92"/>
    </location>
</feature>
<gene>
    <name evidence="3" type="ORF">SAMN05444128_2394</name>
</gene>
<dbReference type="InterPro" id="IPR052906">
    <property type="entry name" value="Type_IV_Methyl-Rstrct_Enzyme"/>
</dbReference>
<dbReference type="RefSeq" id="WP_076669141.1">
    <property type="nucleotide sequence ID" value="NZ_FTPP01000002.1"/>
</dbReference>
<evidence type="ECO:0000259" key="1">
    <source>
        <dbReference type="Pfam" id="PF04471"/>
    </source>
</evidence>
<keyword evidence="4" id="KW-1185">Reference proteome</keyword>